<dbReference type="EMBL" id="SELH01000016">
    <property type="protein sequence ID" value="TWP28973.1"/>
    <property type="molecule type" value="Genomic_DNA"/>
</dbReference>
<evidence type="ECO:0000313" key="3">
    <source>
        <dbReference type="EMBL" id="TWP28973.1"/>
    </source>
</evidence>
<protein>
    <submittedName>
        <fullName evidence="3">Peptide chain release factor H</fullName>
    </submittedName>
</protein>
<dbReference type="PANTHER" id="PTHR43804">
    <property type="entry name" value="LD18447P"/>
    <property type="match status" value="1"/>
</dbReference>
<reference evidence="3 4" key="1">
    <citation type="submission" date="2019-02" db="EMBL/GenBank/DDBJ databases">
        <title>Apibacter muscae sp. nov.: a novel member of the house fly microbiota.</title>
        <authorList>
            <person name="Park R."/>
        </authorList>
    </citation>
    <scope>NUCLEOTIDE SEQUENCE [LARGE SCALE GENOMIC DNA]</scope>
    <source>
        <strain evidence="3 4">AL1</strain>
    </source>
</reference>
<dbReference type="InterPro" id="IPR000352">
    <property type="entry name" value="Pep_chain_release_fac_I"/>
</dbReference>
<organism evidence="3 4">
    <name type="scientific">Apibacter muscae</name>
    <dbReference type="NCBI Taxonomy" id="2509004"/>
    <lineage>
        <taxon>Bacteria</taxon>
        <taxon>Pseudomonadati</taxon>
        <taxon>Bacteroidota</taxon>
        <taxon>Flavobacteriia</taxon>
        <taxon>Flavobacteriales</taxon>
        <taxon>Weeksellaceae</taxon>
        <taxon>Apibacter</taxon>
    </lineage>
</organism>
<dbReference type="OrthoDB" id="9815709at2"/>
<dbReference type="GO" id="GO:0003747">
    <property type="term" value="F:translation release factor activity"/>
    <property type="evidence" value="ECO:0007669"/>
    <property type="project" value="InterPro"/>
</dbReference>
<dbReference type="AlphaFoldDB" id="A0A563DGI7"/>
<dbReference type="Pfam" id="PF00472">
    <property type="entry name" value="RF-1"/>
    <property type="match status" value="1"/>
</dbReference>
<dbReference type="RefSeq" id="WP_146292014.1">
    <property type="nucleotide sequence ID" value="NZ_SELH01000016.1"/>
</dbReference>
<dbReference type="PANTHER" id="PTHR43804:SF9">
    <property type="entry name" value="PEPTIDE CHAIN RELEASE FACTOR HOMOLOG-RELATED"/>
    <property type="match status" value="1"/>
</dbReference>
<dbReference type="Gene3D" id="3.30.160.20">
    <property type="match status" value="1"/>
</dbReference>
<dbReference type="NCBIfam" id="TIGR03072">
    <property type="entry name" value="release_prfH"/>
    <property type="match status" value="1"/>
</dbReference>
<feature type="domain" description="Prokaryotic-type class I peptide chain release factors" evidence="2">
    <location>
        <begin position="76"/>
        <end position="168"/>
    </location>
</feature>
<comment type="caution">
    <text evidence="3">The sequence shown here is derived from an EMBL/GenBank/DDBJ whole genome shotgun (WGS) entry which is preliminary data.</text>
</comment>
<dbReference type="InterPro" id="IPR050057">
    <property type="entry name" value="Prokaryotic/Mito_RF"/>
</dbReference>
<evidence type="ECO:0000313" key="4">
    <source>
        <dbReference type="Proteomes" id="UP000319499"/>
    </source>
</evidence>
<comment type="similarity">
    <text evidence="1">Belongs to the prokaryotic/mitochondrial release factor family.</text>
</comment>
<evidence type="ECO:0000256" key="1">
    <source>
        <dbReference type="ARBA" id="ARBA00010835"/>
    </source>
</evidence>
<dbReference type="Proteomes" id="UP000319499">
    <property type="component" value="Unassembled WGS sequence"/>
</dbReference>
<dbReference type="InterPro" id="IPR017509">
    <property type="entry name" value="PrfH"/>
</dbReference>
<gene>
    <name evidence="3" type="primary">prfH</name>
    <name evidence="3" type="ORF">ETU09_03815</name>
</gene>
<name>A0A563DGI7_9FLAO</name>
<sequence length="175" mass="20640">MNKEKLNYKIIERTSGTFQGTLQTACLEIYGEKELLNQFIYSWLGVIQYIGQSPFRKFHKRKNWFIEISEVSELKEINILETEIKYQAVRSQGPGGQKVNKVNTAVRATHLPTNTSVFVMDSRSQFQNKKTARDRLIEKIKLKNYENLKSQIQEKWNHQTDIQRGNPIRVFTHKY</sequence>
<dbReference type="Gene3D" id="3.30.70.1660">
    <property type="match status" value="1"/>
</dbReference>
<keyword evidence="4" id="KW-1185">Reference proteome</keyword>
<dbReference type="InterPro" id="IPR045853">
    <property type="entry name" value="Pep_chain_release_fac_I_sf"/>
</dbReference>
<accession>A0A563DGI7</accession>
<evidence type="ECO:0000259" key="2">
    <source>
        <dbReference type="Pfam" id="PF00472"/>
    </source>
</evidence>
<dbReference type="SUPFAM" id="SSF75620">
    <property type="entry name" value="Release factor"/>
    <property type="match status" value="1"/>
</dbReference>
<proteinExistence type="inferred from homology"/>